<protein>
    <submittedName>
        <fullName evidence="3">DUF1648 domain-containing protein</fullName>
    </submittedName>
</protein>
<dbReference type="Pfam" id="PF07853">
    <property type="entry name" value="DUF1648"/>
    <property type="match status" value="1"/>
</dbReference>
<name>A0ABU9LKM0_9BACL</name>
<feature type="transmembrane region" description="Helical" evidence="1">
    <location>
        <begin position="55"/>
        <end position="74"/>
    </location>
</feature>
<keyword evidence="1" id="KW-0812">Transmembrane</keyword>
<keyword evidence="1" id="KW-1133">Transmembrane helix</keyword>
<feature type="domain" description="DUF1648" evidence="2">
    <location>
        <begin position="19"/>
        <end position="64"/>
    </location>
</feature>
<dbReference type="EMBL" id="JBCEWA010000004">
    <property type="protein sequence ID" value="MEL5987974.1"/>
    <property type="molecule type" value="Genomic_DNA"/>
</dbReference>
<evidence type="ECO:0000313" key="3">
    <source>
        <dbReference type="EMBL" id="MEL5987974.1"/>
    </source>
</evidence>
<dbReference type="RefSeq" id="WP_121177254.1">
    <property type="nucleotide sequence ID" value="NZ_JAWVOH010000003.1"/>
</dbReference>
<organism evidence="3 4">
    <name type="scientific">Kurthia gibsonii</name>
    <dbReference type="NCBI Taxonomy" id="33946"/>
    <lineage>
        <taxon>Bacteria</taxon>
        <taxon>Bacillati</taxon>
        <taxon>Bacillota</taxon>
        <taxon>Bacilli</taxon>
        <taxon>Bacillales</taxon>
        <taxon>Caryophanaceae</taxon>
        <taxon>Kurthia</taxon>
    </lineage>
</organism>
<evidence type="ECO:0000259" key="2">
    <source>
        <dbReference type="Pfam" id="PF07853"/>
    </source>
</evidence>
<keyword evidence="4" id="KW-1185">Reference proteome</keyword>
<feature type="transmembrane region" description="Helical" evidence="1">
    <location>
        <begin position="131"/>
        <end position="151"/>
    </location>
</feature>
<dbReference type="InterPro" id="IPR012867">
    <property type="entry name" value="DUF1648"/>
</dbReference>
<evidence type="ECO:0000313" key="4">
    <source>
        <dbReference type="Proteomes" id="UP001398420"/>
    </source>
</evidence>
<keyword evidence="1" id="KW-0472">Membrane</keyword>
<feature type="transmembrane region" description="Helical" evidence="1">
    <location>
        <begin position="12"/>
        <end position="31"/>
    </location>
</feature>
<dbReference type="Proteomes" id="UP001398420">
    <property type="component" value="Unassembled WGS sequence"/>
</dbReference>
<gene>
    <name evidence="3" type="ORF">AAF454_06045</name>
</gene>
<accession>A0ABU9LKM0</accession>
<proteinExistence type="predicted"/>
<evidence type="ECO:0000256" key="1">
    <source>
        <dbReference type="SAM" id="Phobius"/>
    </source>
</evidence>
<sequence length="169" mass="19849">MKYILPKHTYYLDAISYFFMLAQIVILLLYWKELDGRVPIHFNLLGSPDGYGSKYVLWILPIVSILLFAGLKSFRFIKFNRYLAKFDKQLSMKLYKLYCSWTSLVSALTLFFFFILLYASIQIQPLEKIPSYIIIVYFGGLILSVIVYGIIESSCKKKYMNSKQKRVAR</sequence>
<feature type="transmembrane region" description="Helical" evidence="1">
    <location>
        <begin position="95"/>
        <end position="119"/>
    </location>
</feature>
<reference evidence="3 4" key="1">
    <citation type="submission" date="2024-04" db="EMBL/GenBank/DDBJ databases">
        <authorList>
            <person name="Wu Y.S."/>
            <person name="Zhang L."/>
        </authorList>
    </citation>
    <scope>NUCLEOTIDE SEQUENCE [LARGE SCALE GENOMIC DNA]</scope>
    <source>
        <strain evidence="3 4">KG-01</strain>
    </source>
</reference>
<comment type="caution">
    <text evidence="3">The sequence shown here is derived from an EMBL/GenBank/DDBJ whole genome shotgun (WGS) entry which is preliminary data.</text>
</comment>